<evidence type="ECO:0000256" key="10">
    <source>
        <dbReference type="ARBA" id="ARBA00043266"/>
    </source>
</evidence>
<feature type="chain" id="PRO_5029541804" description="Ig-like domain-containing protein" evidence="11">
    <location>
        <begin position="22"/>
        <end position="116"/>
    </location>
</feature>
<keyword evidence="5" id="KW-1064">Adaptive immunity</keyword>
<organism evidence="13 14">
    <name type="scientific">Sarcophilus harrisii</name>
    <name type="common">Tasmanian devil</name>
    <name type="synonym">Sarcophilus laniarius</name>
    <dbReference type="NCBI Taxonomy" id="9305"/>
    <lineage>
        <taxon>Eukaryota</taxon>
        <taxon>Metazoa</taxon>
        <taxon>Chordata</taxon>
        <taxon>Craniata</taxon>
        <taxon>Vertebrata</taxon>
        <taxon>Euteleostomi</taxon>
        <taxon>Mammalia</taxon>
        <taxon>Metatheria</taxon>
        <taxon>Dasyuromorphia</taxon>
        <taxon>Dasyuridae</taxon>
        <taxon>Sarcophilus</taxon>
    </lineage>
</organism>
<keyword evidence="3 11" id="KW-0732">Signal</keyword>
<keyword evidence="6" id="KW-0472">Membrane</keyword>
<evidence type="ECO:0000256" key="2">
    <source>
        <dbReference type="ARBA" id="ARBA00022475"/>
    </source>
</evidence>
<dbReference type="InterPro" id="IPR036179">
    <property type="entry name" value="Ig-like_dom_sf"/>
</dbReference>
<keyword evidence="7" id="KW-1015">Disulfide bond</keyword>
<evidence type="ECO:0000256" key="3">
    <source>
        <dbReference type="ARBA" id="ARBA00022729"/>
    </source>
</evidence>
<feature type="domain" description="Ig-like" evidence="12">
    <location>
        <begin position="18"/>
        <end position="116"/>
    </location>
</feature>
<evidence type="ECO:0000313" key="14">
    <source>
        <dbReference type="Proteomes" id="UP000007648"/>
    </source>
</evidence>
<name>G3VUZ1_SARHA</name>
<keyword evidence="4" id="KW-0391">Immunity</keyword>
<dbReference type="PROSITE" id="PS50835">
    <property type="entry name" value="IG_LIKE"/>
    <property type="match status" value="1"/>
</dbReference>
<evidence type="ECO:0000256" key="5">
    <source>
        <dbReference type="ARBA" id="ARBA00023130"/>
    </source>
</evidence>
<dbReference type="PANTHER" id="PTHR19367">
    <property type="entry name" value="T-CELL RECEPTOR ALPHA CHAIN V REGION"/>
    <property type="match status" value="1"/>
</dbReference>
<dbReference type="HOGENOM" id="CLU_077975_8_1_1"/>
<evidence type="ECO:0000256" key="4">
    <source>
        <dbReference type="ARBA" id="ARBA00022859"/>
    </source>
</evidence>
<dbReference type="InterPro" id="IPR051287">
    <property type="entry name" value="TCR_variable_region"/>
</dbReference>
<reference evidence="13" key="3">
    <citation type="submission" date="2025-09" db="UniProtKB">
        <authorList>
            <consortium name="Ensembl"/>
        </authorList>
    </citation>
    <scope>IDENTIFICATION</scope>
</reference>
<dbReference type="PANTHER" id="PTHR19367:SF45">
    <property type="entry name" value="IG-LIKE DOMAIN-CONTAINING PROTEIN"/>
    <property type="match status" value="1"/>
</dbReference>
<accession>G3VUZ1</accession>
<evidence type="ECO:0000256" key="11">
    <source>
        <dbReference type="SAM" id="SignalP"/>
    </source>
</evidence>
<evidence type="ECO:0000256" key="1">
    <source>
        <dbReference type="ARBA" id="ARBA00004236"/>
    </source>
</evidence>
<dbReference type="Pfam" id="PF07686">
    <property type="entry name" value="V-set"/>
    <property type="match status" value="1"/>
</dbReference>
<keyword evidence="8" id="KW-0675">Receptor</keyword>
<keyword evidence="9" id="KW-0393">Immunoglobulin domain</keyword>
<dbReference type="AlphaFoldDB" id="G3VUZ1"/>
<reference evidence="13" key="2">
    <citation type="submission" date="2025-08" db="UniProtKB">
        <authorList>
            <consortium name="Ensembl"/>
        </authorList>
    </citation>
    <scope>IDENTIFICATION</scope>
</reference>
<keyword evidence="2" id="KW-1003">Cell membrane</keyword>
<dbReference type="GO" id="GO:0042101">
    <property type="term" value="C:T cell receptor complex"/>
    <property type="evidence" value="ECO:0007669"/>
    <property type="project" value="UniProtKB-KW"/>
</dbReference>
<dbReference type="Ensembl" id="ENSSHAT00000007058.2">
    <property type="protein sequence ID" value="ENSSHAP00000006996.2"/>
    <property type="gene ID" value="ENSSHAG00000006081.2"/>
</dbReference>
<dbReference type="InParanoid" id="G3VUZ1"/>
<evidence type="ECO:0000313" key="13">
    <source>
        <dbReference type="Ensembl" id="ENSSHAP00000006996.2"/>
    </source>
</evidence>
<reference evidence="13 14" key="1">
    <citation type="journal article" date="2011" name="Proc. Natl. Acad. Sci. U.S.A.">
        <title>Genetic diversity and population structure of the endangered marsupial Sarcophilus harrisii (Tasmanian devil).</title>
        <authorList>
            <person name="Miller W."/>
            <person name="Hayes V.M."/>
            <person name="Ratan A."/>
            <person name="Petersen D.C."/>
            <person name="Wittekindt N.E."/>
            <person name="Miller J."/>
            <person name="Walenz B."/>
            <person name="Knight J."/>
            <person name="Qi J."/>
            <person name="Zhao F."/>
            <person name="Wang Q."/>
            <person name="Bedoya-Reina O.C."/>
            <person name="Katiyar N."/>
            <person name="Tomsho L.P."/>
            <person name="Kasson L.M."/>
            <person name="Hardie R.A."/>
            <person name="Woodbridge P."/>
            <person name="Tindall E.A."/>
            <person name="Bertelsen M.F."/>
            <person name="Dixon D."/>
            <person name="Pyecroft S."/>
            <person name="Helgen K.M."/>
            <person name="Lesk A.M."/>
            <person name="Pringle T.H."/>
            <person name="Patterson N."/>
            <person name="Zhang Y."/>
            <person name="Kreiss A."/>
            <person name="Woods G.M."/>
            <person name="Jones M.E."/>
            <person name="Schuster S.C."/>
        </authorList>
    </citation>
    <scope>NUCLEOTIDE SEQUENCE [LARGE SCALE GENOMIC DNA]</scope>
</reference>
<dbReference type="Proteomes" id="UP000007648">
    <property type="component" value="Unassembled WGS sequence"/>
</dbReference>
<dbReference type="STRING" id="9305.ENSSHAP00000006996"/>
<dbReference type="SMART" id="SM00406">
    <property type="entry name" value="IGv"/>
    <property type="match status" value="1"/>
</dbReference>
<proteinExistence type="predicted"/>
<dbReference type="Gene3D" id="2.60.40.10">
    <property type="entry name" value="Immunoglobulins"/>
    <property type="match status" value="1"/>
</dbReference>
<dbReference type="FunCoup" id="G3VUZ1">
    <property type="interactions" value="237"/>
</dbReference>
<dbReference type="GeneTree" id="ENSGT00940000163507"/>
<feature type="signal peptide" evidence="11">
    <location>
        <begin position="1"/>
        <end position="21"/>
    </location>
</feature>
<keyword evidence="10" id="KW-1279">T cell receptor</keyword>
<evidence type="ECO:0000256" key="9">
    <source>
        <dbReference type="ARBA" id="ARBA00023319"/>
    </source>
</evidence>
<sequence length="116" mass="13044">MSLPNLLWALTALTYLGPGTAETVTQTPSVISMQEGKAVTLNCKYSTSATAYYLHWYKQSPSGEMIFLIYQDSYSTKNARQERYSVNFQRADSSISLKISDLKLEDSSVYFCALDE</sequence>
<evidence type="ECO:0000256" key="7">
    <source>
        <dbReference type="ARBA" id="ARBA00023157"/>
    </source>
</evidence>
<evidence type="ECO:0000256" key="6">
    <source>
        <dbReference type="ARBA" id="ARBA00023136"/>
    </source>
</evidence>
<dbReference type="SUPFAM" id="SSF48726">
    <property type="entry name" value="Immunoglobulin"/>
    <property type="match status" value="1"/>
</dbReference>
<dbReference type="InterPro" id="IPR007110">
    <property type="entry name" value="Ig-like_dom"/>
</dbReference>
<dbReference type="InterPro" id="IPR013783">
    <property type="entry name" value="Ig-like_fold"/>
</dbReference>
<evidence type="ECO:0000256" key="8">
    <source>
        <dbReference type="ARBA" id="ARBA00023170"/>
    </source>
</evidence>
<dbReference type="InterPro" id="IPR013106">
    <property type="entry name" value="Ig_V-set"/>
</dbReference>
<protein>
    <recommendedName>
        <fullName evidence="12">Ig-like domain-containing protein</fullName>
    </recommendedName>
</protein>
<dbReference type="GO" id="GO:0002250">
    <property type="term" value="P:adaptive immune response"/>
    <property type="evidence" value="ECO:0007669"/>
    <property type="project" value="UniProtKB-KW"/>
</dbReference>
<evidence type="ECO:0000259" key="12">
    <source>
        <dbReference type="PROSITE" id="PS50835"/>
    </source>
</evidence>
<keyword evidence="14" id="KW-1185">Reference proteome</keyword>
<dbReference type="FunFam" id="2.60.40.10:FF:000878">
    <property type="entry name" value="T cell receptor alpha variable 38-1"/>
    <property type="match status" value="1"/>
</dbReference>
<comment type="subcellular location">
    <subcellularLocation>
        <location evidence="1">Cell membrane</location>
    </subcellularLocation>
</comment>
<dbReference type="eggNOG" id="ENOG502S884">
    <property type="taxonomic scope" value="Eukaryota"/>
</dbReference>